<dbReference type="InterPro" id="IPR013078">
    <property type="entry name" value="His_Pase_superF_clade-1"/>
</dbReference>
<evidence type="ECO:0000256" key="1">
    <source>
        <dbReference type="PIRSR" id="PIRSR613078-2"/>
    </source>
</evidence>
<proteinExistence type="predicted"/>
<keyword evidence="3" id="KW-1185">Reference proteome</keyword>
<dbReference type="InterPro" id="IPR029033">
    <property type="entry name" value="His_PPase_superfam"/>
</dbReference>
<reference evidence="3" key="1">
    <citation type="submission" date="2016-03" db="EMBL/GenBank/DDBJ databases">
        <authorList>
            <person name="Guldener U."/>
        </authorList>
    </citation>
    <scope>NUCLEOTIDE SEQUENCE [LARGE SCALE GENOMIC DNA]</scope>
    <source>
        <strain evidence="3">04CH-RAC-A.6.1</strain>
    </source>
</reference>
<feature type="binding site" evidence="1">
    <location>
        <position position="77"/>
    </location>
    <ligand>
        <name>substrate</name>
    </ligand>
</feature>
<dbReference type="AlphaFoldDB" id="A0A1E1K504"/>
<feature type="binding site" evidence="1">
    <location>
        <begin position="108"/>
        <end position="111"/>
    </location>
    <ligand>
        <name>substrate</name>
    </ligand>
</feature>
<protein>
    <submittedName>
        <fullName evidence="2">Related to phosphoglycerate mutase</fullName>
    </submittedName>
</protein>
<dbReference type="Pfam" id="PF00300">
    <property type="entry name" value="His_Phos_1"/>
    <property type="match status" value="1"/>
</dbReference>
<dbReference type="GO" id="GO:0046390">
    <property type="term" value="P:ribose phosphate biosynthetic process"/>
    <property type="evidence" value="ECO:0007669"/>
    <property type="project" value="TreeGrafter"/>
</dbReference>
<dbReference type="InterPro" id="IPR050275">
    <property type="entry name" value="PGM_Phosphatase"/>
</dbReference>
<dbReference type="CDD" id="cd07067">
    <property type="entry name" value="HP_PGM_like"/>
    <property type="match status" value="1"/>
</dbReference>
<dbReference type="EMBL" id="FJUX01000009">
    <property type="protein sequence ID" value="CZS91664.1"/>
    <property type="molecule type" value="Genomic_DNA"/>
</dbReference>
<evidence type="ECO:0000313" key="2">
    <source>
        <dbReference type="EMBL" id="CZS91664.1"/>
    </source>
</evidence>
<sequence>MSTQTQLPRESSLLDTATSRLGETEWTINGRCTGNAEIPLTEHGIAQVQGTSEALVGAGKLIDPSKLVHVSSSPRQRALVTLDMLLGKEHKKRLQHEGKITVTESITEWDYGHYEGLTPLEIKESRAKSGLPKWDIWTMGCDGGESAEAVQERLDKLIGEIYELQIPHMDGKSGEPADVLIVAHGHILRAFTKRWLLYSMKFPFTMMMEPGAIGIMSYAHHNVDEPAILVWLSLGQLEWSCGYKGEMDGSM</sequence>
<dbReference type="SUPFAM" id="SSF53254">
    <property type="entry name" value="Phosphoglycerate mutase-like"/>
    <property type="match status" value="1"/>
</dbReference>
<dbReference type="GO" id="GO:0050278">
    <property type="term" value="F:sedoheptulose-bisphosphatase activity"/>
    <property type="evidence" value="ECO:0007669"/>
    <property type="project" value="TreeGrafter"/>
</dbReference>
<dbReference type="SMART" id="SM00855">
    <property type="entry name" value="PGAM"/>
    <property type="match status" value="1"/>
</dbReference>
<feature type="binding site" evidence="1">
    <location>
        <begin position="33"/>
        <end position="34"/>
    </location>
    <ligand>
        <name>substrate</name>
    </ligand>
</feature>
<evidence type="ECO:0000313" key="3">
    <source>
        <dbReference type="Proteomes" id="UP000178912"/>
    </source>
</evidence>
<gene>
    <name evidence="2" type="ORF">RAG0_02184</name>
</gene>
<accession>A0A1E1K504</accession>
<dbReference type="Proteomes" id="UP000178912">
    <property type="component" value="Unassembled WGS sequence"/>
</dbReference>
<organism evidence="2 3">
    <name type="scientific">Rhynchosporium agropyri</name>
    <dbReference type="NCBI Taxonomy" id="914238"/>
    <lineage>
        <taxon>Eukaryota</taxon>
        <taxon>Fungi</taxon>
        <taxon>Dikarya</taxon>
        <taxon>Ascomycota</taxon>
        <taxon>Pezizomycotina</taxon>
        <taxon>Leotiomycetes</taxon>
        <taxon>Helotiales</taxon>
        <taxon>Ploettnerulaceae</taxon>
        <taxon>Rhynchosporium</taxon>
    </lineage>
</organism>
<dbReference type="Gene3D" id="3.40.50.1240">
    <property type="entry name" value="Phosphoglycerate mutase-like"/>
    <property type="match status" value="1"/>
</dbReference>
<name>A0A1E1K504_9HELO</name>
<dbReference type="OrthoDB" id="4818801at2759"/>
<dbReference type="PANTHER" id="PTHR48100:SF15">
    <property type="entry name" value="SEDOHEPTULOSE 1,7-BISPHOSPHATASE"/>
    <property type="match status" value="1"/>
</dbReference>
<dbReference type="PANTHER" id="PTHR48100">
    <property type="entry name" value="BROAD-SPECIFICITY PHOSPHATASE YOR283W-RELATED"/>
    <property type="match status" value="1"/>
</dbReference>